<dbReference type="InterPro" id="IPR036138">
    <property type="entry name" value="PBP_dimer_sf"/>
</dbReference>
<dbReference type="InterPro" id="IPR005311">
    <property type="entry name" value="PBP_dimer"/>
</dbReference>
<dbReference type="InterPro" id="IPR012338">
    <property type="entry name" value="Beta-lactam/transpept-like"/>
</dbReference>
<evidence type="ECO:0000313" key="14">
    <source>
        <dbReference type="Proteomes" id="UP000095706"/>
    </source>
</evidence>
<keyword evidence="10" id="KW-0961">Cell wall biogenesis/degradation</keyword>
<dbReference type="AlphaFoldDB" id="A0A174GHZ4"/>
<accession>A0A174GHZ4</accession>
<dbReference type="InterPro" id="IPR001460">
    <property type="entry name" value="PCN-bd_Tpept"/>
</dbReference>
<evidence type="ECO:0000256" key="5">
    <source>
        <dbReference type="ARBA" id="ARBA00022692"/>
    </source>
</evidence>
<dbReference type="GO" id="GO:0071972">
    <property type="term" value="F:peptidoglycan L,D-transpeptidase activity"/>
    <property type="evidence" value="ECO:0007669"/>
    <property type="project" value="TreeGrafter"/>
</dbReference>
<evidence type="ECO:0000256" key="8">
    <source>
        <dbReference type="ARBA" id="ARBA00022989"/>
    </source>
</evidence>
<dbReference type="Pfam" id="PF03717">
    <property type="entry name" value="PBP_dimer"/>
    <property type="match status" value="1"/>
</dbReference>
<keyword evidence="4" id="KW-1003">Cell membrane</keyword>
<name>A0A174GHZ4_9FIRM</name>
<evidence type="ECO:0000256" key="4">
    <source>
        <dbReference type="ARBA" id="ARBA00022475"/>
    </source>
</evidence>
<dbReference type="GO" id="GO:0071555">
    <property type="term" value="P:cell wall organization"/>
    <property type="evidence" value="ECO:0007669"/>
    <property type="project" value="UniProtKB-KW"/>
</dbReference>
<sequence>MAKKIRKFFRRLGENRTLLLGVVFLAMFAVLIGRLFILQVVHGEEYADNFELQITKTRTLESTRGNIYDRNGKLIAGNKVSYSVTIEDNGTYNTTKERILSLNAELYRLCKLIRANGDSIDTSTFPIEVDENGAFVFTGEEGTIRDRFRADIYGQKKIDDMTAEQKSSSAETLMTFLAGPDGFGLDAYSDDEKYAYSAKDFEEYGLPYQTDESGNAVLSLSNQERLEILVIRYKMKQTNYQKYVRVTVASGVSSNTTASIAENEDVLQGVSISEDSERVYYDGKYFSSLIGYTGQASSDELTELNEELKSQGKEETYSTESIVGKSGLEQYMETILQGTDGSEEIIVNNVGKELETVEGSLVEPKQGNNVYLSIDYDLQIAVYKILEQRIAGILKQYLSDVKSVDTSTLANTDAVPIPIYDVYNALIENSTIDISHFSAADATEREQRIYALFQQKLQQVLAEITQELTVETATVYNDLSDEMQEYETFIVDKLLSSTMGILSSTAIDEKDATYQAWNDGTISLRDYLTYAASQNWIDVSALTQDDAYLDSQEVYQKLTEVILDRLANNTTFAKKMYHYMLLQDMLDGYDICNLMYDQNLLTKEDDDYAAYVAGNMTPFQLLSDKIAKLEITPAQLALDPCSGSAVITDPNTGAILACVSYPGYDNNRLANQMDTAYWAKLNTDESSPLYNKATQQKTAPGSTFKPLIAVAGLSEGIITPTSIINCNGLFGEGLVNESDYVHCHQLSGHGDLNIVGAIQNSCNVFFCTLGYRLGLDENGTFTQKRSLEMIQKYADMFKLDEKTGIEISETDPNVTDSLPIPSSIGQGTNNYTTTQLARYVTTIANSGTVYNLSLLQKATDSDGNDIDMGADFGPTVNSEMDVDSSIWDLVHEGMRKVISVSNATIFPESWPVELSGKTGTAEEDHTRANHGLFMGFSHYESRDDIALAVRIPFGYSSMNAELVAKDILDYYYGLSDDILSGQANSNGVASVRAD</sequence>
<gene>
    <name evidence="13" type="primary">pbpA_2</name>
    <name evidence="13" type="ORF">ERS852406_02366</name>
</gene>
<dbReference type="GO" id="GO:0009252">
    <property type="term" value="P:peptidoglycan biosynthetic process"/>
    <property type="evidence" value="ECO:0007669"/>
    <property type="project" value="UniProtKB-KW"/>
</dbReference>
<keyword evidence="8" id="KW-1133">Transmembrane helix</keyword>
<evidence type="ECO:0000256" key="2">
    <source>
        <dbReference type="ARBA" id="ARBA00004236"/>
    </source>
</evidence>
<evidence type="ECO:0000259" key="12">
    <source>
        <dbReference type="Pfam" id="PF03717"/>
    </source>
</evidence>
<dbReference type="EMBL" id="CYYV01000011">
    <property type="protein sequence ID" value="CUO60499.1"/>
    <property type="molecule type" value="Genomic_DNA"/>
</dbReference>
<dbReference type="InterPro" id="IPR050515">
    <property type="entry name" value="Beta-lactam/transpept"/>
</dbReference>
<dbReference type="RefSeq" id="WP_055228140.1">
    <property type="nucleotide sequence ID" value="NZ_CYYV01000011.1"/>
</dbReference>
<evidence type="ECO:0000256" key="10">
    <source>
        <dbReference type="ARBA" id="ARBA00023316"/>
    </source>
</evidence>
<comment type="subcellular location">
    <subcellularLocation>
        <location evidence="2">Cell membrane</location>
    </subcellularLocation>
    <subcellularLocation>
        <location evidence="1">Membrane</location>
        <topology evidence="1">Single-pass membrane protein</topology>
    </subcellularLocation>
</comment>
<evidence type="ECO:0000259" key="11">
    <source>
        <dbReference type="Pfam" id="PF00905"/>
    </source>
</evidence>
<dbReference type="SUPFAM" id="SSF56601">
    <property type="entry name" value="beta-lactamase/transpeptidase-like"/>
    <property type="match status" value="1"/>
</dbReference>
<dbReference type="GO" id="GO:0008658">
    <property type="term" value="F:penicillin binding"/>
    <property type="evidence" value="ECO:0007669"/>
    <property type="project" value="InterPro"/>
</dbReference>
<feature type="domain" description="Penicillin-binding protein transpeptidase" evidence="11">
    <location>
        <begin position="643"/>
        <end position="968"/>
    </location>
</feature>
<organism evidence="13 14">
    <name type="scientific">Fusicatenibacter saccharivorans</name>
    <dbReference type="NCBI Taxonomy" id="1150298"/>
    <lineage>
        <taxon>Bacteria</taxon>
        <taxon>Bacillati</taxon>
        <taxon>Bacillota</taxon>
        <taxon>Clostridia</taxon>
        <taxon>Lachnospirales</taxon>
        <taxon>Lachnospiraceae</taxon>
        <taxon>Fusicatenibacter</taxon>
    </lineage>
</organism>
<dbReference type="GO" id="GO:0005886">
    <property type="term" value="C:plasma membrane"/>
    <property type="evidence" value="ECO:0007669"/>
    <property type="project" value="UniProtKB-SubCell"/>
</dbReference>
<keyword evidence="6" id="KW-0133">Cell shape</keyword>
<evidence type="ECO:0000313" key="13">
    <source>
        <dbReference type="EMBL" id="CUO60499.1"/>
    </source>
</evidence>
<dbReference type="Gene3D" id="3.40.710.10">
    <property type="entry name" value="DD-peptidase/beta-lactamase superfamily"/>
    <property type="match status" value="1"/>
</dbReference>
<dbReference type="PANTHER" id="PTHR30627">
    <property type="entry name" value="PEPTIDOGLYCAN D,D-TRANSPEPTIDASE"/>
    <property type="match status" value="1"/>
</dbReference>
<keyword evidence="5" id="KW-0812">Transmembrane</keyword>
<keyword evidence="9" id="KW-0472">Membrane</keyword>
<dbReference type="PANTHER" id="PTHR30627:SF2">
    <property type="entry name" value="PEPTIDOGLYCAN D,D-TRANSPEPTIDASE MRDA"/>
    <property type="match status" value="1"/>
</dbReference>
<dbReference type="Gene3D" id="3.90.1310.10">
    <property type="entry name" value="Penicillin-binding protein 2a (Domain 2)"/>
    <property type="match status" value="2"/>
</dbReference>
<evidence type="ECO:0000256" key="1">
    <source>
        <dbReference type="ARBA" id="ARBA00004167"/>
    </source>
</evidence>
<evidence type="ECO:0000256" key="3">
    <source>
        <dbReference type="ARBA" id="ARBA00007171"/>
    </source>
</evidence>
<evidence type="ECO:0000256" key="6">
    <source>
        <dbReference type="ARBA" id="ARBA00022960"/>
    </source>
</evidence>
<feature type="domain" description="Penicillin-binding protein dimerisation" evidence="12">
    <location>
        <begin position="61"/>
        <end position="357"/>
    </location>
</feature>
<dbReference type="GO" id="GO:0008360">
    <property type="term" value="P:regulation of cell shape"/>
    <property type="evidence" value="ECO:0007669"/>
    <property type="project" value="UniProtKB-KW"/>
</dbReference>
<dbReference type="Pfam" id="PF00905">
    <property type="entry name" value="Transpeptidase"/>
    <property type="match status" value="1"/>
</dbReference>
<proteinExistence type="inferred from homology"/>
<evidence type="ECO:0000256" key="7">
    <source>
        <dbReference type="ARBA" id="ARBA00022984"/>
    </source>
</evidence>
<reference evidence="13 14" key="1">
    <citation type="submission" date="2015-09" db="EMBL/GenBank/DDBJ databases">
        <authorList>
            <consortium name="Pathogen Informatics"/>
        </authorList>
    </citation>
    <scope>NUCLEOTIDE SEQUENCE [LARGE SCALE GENOMIC DNA]</scope>
    <source>
        <strain evidence="13 14">2789STDY5608849</strain>
    </source>
</reference>
<keyword evidence="7" id="KW-0573">Peptidoglycan synthesis</keyword>
<dbReference type="SUPFAM" id="SSF56519">
    <property type="entry name" value="Penicillin binding protein dimerisation domain"/>
    <property type="match status" value="1"/>
</dbReference>
<protein>
    <submittedName>
        <fullName evidence="13">Penicillin-binding protein A</fullName>
    </submittedName>
</protein>
<dbReference type="Proteomes" id="UP000095706">
    <property type="component" value="Unassembled WGS sequence"/>
</dbReference>
<comment type="similarity">
    <text evidence="3">Belongs to the transpeptidase family.</text>
</comment>
<evidence type="ECO:0000256" key="9">
    <source>
        <dbReference type="ARBA" id="ARBA00023136"/>
    </source>
</evidence>